<keyword evidence="3" id="KW-1185">Reference proteome</keyword>
<accession>L9L0Z9</accession>
<dbReference type="EMBL" id="KB320561">
    <property type="protein sequence ID" value="ELW68726.1"/>
    <property type="molecule type" value="Genomic_DNA"/>
</dbReference>
<dbReference type="InParanoid" id="L9L0Z9"/>
<sequence>MGWSCGPGEVLAGGQQDTEQQPARGTSRFWALAVPAHALMMATHREAPPLDSTCSEKKPNFLQPSWAGSVAWWDWQLGPRKPLLVAPHLARPRLSPRCLGLRQSRGAAPGGLQPPQQGRKKVLDVEVQHEGQPPRTSKTLKTQRHGAHGPQHRTAQAAGFQRGSR</sequence>
<dbReference type="AlphaFoldDB" id="L9L0Z9"/>
<protein>
    <submittedName>
        <fullName evidence="2">Uncharacterized protein</fullName>
    </submittedName>
</protein>
<feature type="compositionally biased region" description="Basic residues" evidence="1">
    <location>
        <begin position="141"/>
        <end position="151"/>
    </location>
</feature>
<gene>
    <name evidence="2" type="ORF">TREES_T100007260</name>
</gene>
<organism evidence="2 3">
    <name type="scientific">Tupaia chinensis</name>
    <name type="common">Chinese tree shrew</name>
    <name type="synonym">Tupaia belangeri chinensis</name>
    <dbReference type="NCBI Taxonomy" id="246437"/>
    <lineage>
        <taxon>Eukaryota</taxon>
        <taxon>Metazoa</taxon>
        <taxon>Chordata</taxon>
        <taxon>Craniata</taxon>
        <taxon>Vertebrata</taxon>
        <taxon>Euteleostomi</taxon>
        <taxon>Mammalia</taxon>
        <taxon>Eutheria</taxon>
        <taxon>Euarchontoglires</taxon>
        <taxon>Scandentia</taxon>
        <taxon>Tupaiidae</taxon>
        <taxon>Tupaia</taxon>
    </lineage>
</organism>
<reference evidence="3" key="1">
    <citation type="submission" date="2012-07" db="EMBL/GenBank/DDBJ databases">
        <title>Genome of the Chinese tree shrew, a rising model animal genetically related to primates.</title>
        <authorList>
            <person name="Zhang G."/>
            <person name="Fan Y."/>
            <person name="Yao Y."/>
            <person name="Huang Z."/>
        </authorList>
    </citation>
    <scope>NUCLEOTIDE SEQUENCE [LARGE SCALE GENOMIC DNA]</scope>
</reference>
<proteinExistence type="predicted"/>
<evidence type="ECO:0000313" key="2">
    <source>
        <dbReference type="EMBL" id="ELW68726.1"/>
    </source>
</evidence>
<reference evidence="3" key="2">
    <citation type="journal article" date="2013" name="Nat. Commun.">
        <title>Genome of the Chinese tree shrew.</title>
        <authorList>
            <person name="Fan Y."/>
            <person name="Huang Z.Y."/>
            <person name="Cao C.C."/>
            <person name="Chen C.S."/>
            <person name="Chen Y.X."/>
            <person name="Fan D.D."/>
            <person name="He J."/>
            <person name="Hou H.L."/>
            <person name="Hu L."/>
            <person name="Hu X.T."/>
            <person name="Jiang X.T."/>
            <person name="Lai R."/>
            <person name="Lang Y.S."/>
            <person name="Liang B."/>
            <person name="Liao S.G."/>
            <person name="Mu D."/>
            <person name="Ma Y.Y."/>
            <person name="Niu Y.Y."/>
            <person name="Sun X.Q."/>
            <person name="Xia J.Q."/>
            <person name="Xiao J."/>
            <person name="Xiong Z.Q."/>
            <person name="Xu L."/>
            <person name="Yang L."/>
            <person name="Zhang Y."/>
            <person name="Zhao W."/>
            <person name="Zhao X.D."/>
            <person name="Zheng Y.T."/>
            <person name="Zhou J.M."/>
            <person name="Zhu Y.B."/>
            <person name="Zhang G.J."/>
            <person name="Wang J."/>
            <person name="Yao Y.G."/>
        </authorList>
    </citation>
    <scope>NUCLEOTIDE SEQUENCE [LARGE SCALE GENOMIC DNA]</scope>
</reference>
<evidence type="ECO:0000256" key="1">
    <source>
        <dbReference type="SAM" id="MobiDB-lite"/>
    </source>
</evidence>
<feature type="region of interest" description="Disordered" evidence="1">
    <location>
        <begin position="101"/>
        <end position="165"/>
    </location>
</feature>
<dbReference type="Proteomes" id="UP000011518">
    <property type="component" value="Unassembled WGS sequence"/>
</dbReference>
<feature type="compositionally biased region" description="Polar residues" evidence="1">
    <location>
        <begin position="15"/>
        <end position="24"/>
    </location>
</feature>
<feature type="region of interest" description="Disordered" evidence="1">
    <location>
        <begin position="1"/>
        <end position="25"/>
    </location>
</feature>
<evidence type="ECO:0000313" key="3">
    <source>
        <dbReference type="Proteomes" id="UP000011518"/>
    </source>
</evidence>
<name>L9L0Z9_TUPCH</name>